<dbReference type="SMART" id="SM00331">
    <property type="entry name" value="PP2C_SIG"/>
    <property type="match status" value="1"/>
</dbReference>
<dbReference type="AlphaFoldDB" id="A0A7G8BHD6"/>
<evidence type="ECO:0000313" key="3">
    <source>
        <dbReference type="EMBL" id="QNI31956.1"/>
    </source>
</evidence>
<evidence type="ECO:0000259" key="2">
    <source>
        <dbReference type="SMART" id="SM00331"/>
    </source>
</evidence>
<dbReference type="PANTHER" id="PTHR43156">
    <property type="entry name" value="STAGE II SPORULATION PROTEIN E-RELATED"/>
    <property type="match status" value="1"/>
</dbReference>
<organism evidence="3 4">
    <name type="scientific">Alloacidobacterium dinghuense</name>
    <dbReference type="NCBI Taxonomy" id="2763107"/>
    <lineage>
        <taxon>Bacteria</taxon>
        <taxon>Pseudomonadati</taxon>
        <taxon>Acidobacteriota</taxon>
        <taxon>Terriglobia</taxon>
        <taxon>Terriglobales</taxon>
        <taxon>Acidobacteriaceae</taxon>
        <taxon>Alloacidobacterium</taxon>
    </lineage>
</organism>
<keyword evidence="4" id="KW-1185">Reference proteome</keyword>
<feature type="domain" description="PPM-type phosphatase" evidence="2">
    <location>
        <begin position="149"/>
        <end position="367"/>
    </location>
</feature>
<dbReference type="InterPro" id="IPR052016">
    <property type="entry name" value="Bact_Sigma-Reg"/>
</dbReference>
<dbReference type="GO" id="GO:0016791">
    <property type="term" value="F:phosphatase activity"/>
    <property type="evidence" value="ECO:0007669"/>
    <property type="project" value="TreeGrafter"/>
</dbReference>
<evidence type="ECO:0000256" key="1">
    <source>
        <dbReference type="ARBA" id="ARBA00022801"/>
    </source>
</evidence>
<dbReference type="PANTHER" id="PTHR43156:SF2">
    <property type="entry name" value="STAGE II SPORULATION PROTEIN E"/>
    <property type="match status" value="1"/>
</dbReference>
<keyword evidence="1" id="KW-0378">Hydrolase</keyword>
<gene>
    <name evidence="3" type="ORF">H7849_23545</name>
</gene>
<proteinExistence type="predicted"/>
<protein>
    <submittedName>
        <fullName evidence="3">PP2C family protein-serine/threonine phosphatase</fullName>
    </submittedName>
</protein>
<name>A0A7G8BHD6_9BACT</name>
<dbReference type="KEGG" id="adin:H7849_23545"/>
<dbReference type="EMBL" id="CP060394">
    <property type="protein sequence ID" value="QNI31956.1"/>
    <property type="molecule type" value="Genomic_DNA"/>
</dbReference>
<evidence type="ECO:0000313" key="4">
    <source>
        <dbReference type="Proteomes" id="UP000515312"/>
    </source>
</evidence>
<accession>A0A7G8BHD6</accession>
<sequence>MKPREILYEKLRHLVVEDPREARRLFHQLLDSGGPALDQFLGSISSPSDGRLRQLVANAPRNHRDRERLIPHLIAWQESETDEFTQRAISHTLDALDVRSNAQTALALEVARLTTSIGREMAQRERLNRELEIAQEVQAHLFPQYLPPVAALDYCGQCRPAREIGGDYYDFLELPEGRLGIAIGDVSGKGIGAALLMASLEASLRAQAAVRHELVDLIKQVSRLVCEASSTNRYATLFYAEYDPRSLQLSYVNAGHNPPIVLRHSATACEVMRLETGGPVVGLLRHSYQQGGFLLRTGDQIVLFTDGISESMNVHDEEWGENRLIECVKNCRGLSAHETIARILAATDAFSAGASQHDDMTLVVLRVLV</sequence>
<dbReference type="RefSeq" id="WP_186742913.1">
    <property type="nucleotide sequence ID" value="NZ_CP060394.1"/>
</dbReference>
<dbReference type="InterPro" id="IPR001932">
    <property type="entry name" value="PPM-type_phosphatase-like_dom"/>
</dbReference>
<dbReference type="SUPFAM" id="SSF81606">
    <property type="entry name" value="PP2C-like"/>
    <property type="match status" value="1"/>
</dbReference>
<dbReference type="Proteomes" id="UP000515312">
    <property type="component" value="Chromosome"/>
</dbReference>
<dbReference type="Pfam" id="PF07228">
    <property type="entry name" value="SpoIIE"/>
    <property type="match status" value="1"/>
</dbReference>
<dbReference type="InterPro" id="IPR036457">
    <property type="entry name" value="PPM-type-like_dom_sf"/>
</dbReference>
<reference evidence="3 4" key="1">
    <citation type="submission" date="2020-08" db="EMBL/GenBank/DDBJ databases">
        <title>Edaphobacter telluris sp. nov. and Acidobacterium dinghuensis sp. nov., two acidobacteria isolated from forest soil.</title>
        <authorList>
            <person name="Fu J."/>
            <person name="Qiu L."/>
        </authorList>
    </citation>
    <scope>NUCLEOTIDE SEQUENCE [LARGE SCALE GENOMIC DNA]</scope>
    <source>
        <strain evidence="3">4Y35</strain>
    </source>
</reference>
<dbReference type="Gene3D" id="3.60.40.10">
    <property type="entry name" value="PPM-type phosphatase domain"/>
    <property type="match status" value="1"/>
</dbReference>